<dbReference type="AlphaFoldDB" id="A0AAN7B224"/>
<feature type="transmembrane region" description="Helical" evidence="7">
    <location>
        <begin position="150"/>
        <end position="173"/>
    </location>
</feature>
<evidence type="ECO:0000259" key="8">
    <source>
        <dbReference type="PROSITE" id="PS50850"/>
    </source>
</evidence>
<keyword evidence="3 7" id="KW-0812">Transmembrane</keyword>
<dbReference type="EMBL" id="MU858296">
    <property type="protein sequence ID" value="KAK4207414.1"/>
    <property type="molecule type" value="Genomic_DNA"/>
</dbReference>
<dbReference type="PANTHER" id="PTHR43791:SF38">
    <property type="entry name" value="MAJOR FACILITATOR SUPERFAMILY (MFS) PROFILE DOMAIN-CONTAINING PROTEIN"/>
    <property type="match status" value="1"/>
</dbReference>
<feature type="transmembrane region" description="Helical" evidence="7">
    <location>
        <begin position="218"/>
        <end position="241"/>
    </location>
</feature>
<feature type="transmembrane region" description="Helical" evidence="7">
    <location>
        <begin position="422"/>
        <end position="441"/>
    </location>
</feature>
<evidence type="ECO:0000256" key="5">
    <source>
        <dbReference type="ARBA" id="ARBA00023136"/>
    </source>
</evidence>
<sequence length="498" mass="53830">MASSLGLVDTKKEEEGPGPHVQVDNGTSFADVGADTVTPVQQWSPDEERKLVRKLDLTLIPGLWILQVLSHLDRSNIGNARIAGMSTDLDLSSSQFSMIIVVFYISYIPASPLGNMLVVRTRPSILLPFLVVSWGIITCGQGLAKTYPQLIVLRVLMGALETSLQPACIMLLSSWYRPSEQAKRAVAYTSSTFFGGAFGGLLAGAITGNLEGARGIRGWKWLFLIEGVITIFLGLISIFLIPDFPENSRRFDASECQIATLRMKQAGVTGYCGKALGGKKMSKVESVLVVLCDWRVWAITFGTMVLGCSYVLPYFYPTLVKGMGYSNPVTAQYMTVPIWIVALVWSIGICIMADRMHASRALFISVSMGYAMIMTVAVCCVYGYVERYALLIIMATGVWSTLPVGSSFAATTFRDMAPEARAIAVACTSAGSQVGNIYGAYLFPAEAGPKYLFGFGTIAGTQCLGSLVFFCIFILLRRRDAHSKSAAACGSPPTINNG</sequence>
<dbReference type="InterPro" id="IPR036259">
    <property type="entry name" value="MFS_trans_sf"/>
</dbReference>
<proteinExistence type="predicted"/>
<evidence type="ECO:0000256" key="4">
    <source>
        <dbReference type="ARBA" id="ARBA00022989"/>
    </source>
</evidence>
<reference evidence="9" key="2">
    <citation type="submission" date="2023-05" db="EMBL/GenBank/DDBJ databases">
        <authorList>
            <consortium name="Lawrence Berkeley National Laboratory"/>
            <person name="Steindorff A."/>
            <person name="Hensen N."/>
            <person name="Bonometti L."/>
            <person name="Westerberg I."/>
            <person name="Brannstrom I.O."/>
            <person name="Guillou S."/>
            <person name="Cros-Aarteil S."/>
            <person name="Calhoun S."/>
            <person name="Haridas S."/>
            <person name="Kuo A."/>
            <person name="Mondo S."/>
            <person name="Pangilinan J."/>
            <person name="Riley R."/>
            <person name="Labutti K."/>
            <person name="Andreopoulos B."/>
            <person name="Lipzen A."/>
            <person name="Chen C."/>
            <person name="Yanf M."/>
            <person name="Daum C."/>
            <person name="Ng V."/>
            <person name="Clum A."/>
            <person name="Ohm R."/>
            <person name="Martin F."/>
            <person name="Silar P."/>
            <person name="Natvig D."/>
            <person name="Lalanne C."/>
            <person name="Gautier V."/>
            <person name="Ament-Velasquez S.L."/>
            <person name="Kruys A."/>
            <person name="Hutchinson M.I."/>
            <person name="Powell A.J."/>
            <person name="Barry K."/>
            <person name="Miller A.N."/>
            <person name="Grigoriev I.V."/>
            <person name="Debuchy R."/>
            <person name="Gladieux P."/>
            <person name="Thoren M.H."/>
            <person name="Johannesson H."/>
        </authorList>
    </citation>
    <scope>NUCLEOTIDE SEQUENCE</scope>
    <source>
        <strain evidence="9">PSN293</strain>
    </source>
</reference>
<dbReference type="PROSITE" id="PS50850">
    <property type="entry name" value="MFS"/>
    <property type="match status" value="1"/>
</dbReference>
<feature type="domain" description="Major facilitator superfamily (MFS) profile" evidence="8">
    <location>
        <begin position="59"/>
        <end position="480"/>
    </location>
</feature>
<comment type="caution">
    <text evidence="9">The sequence shown here is derived from an EMBL/GenBank/DDBJ whole genome shotgun (WGS) entry which is preliminary data.</text>
</comment>
<accession>A0AAN7B224</accession>
<dbReference type="InterPro" id="IPR020846">
    <property type="entry name" value="MFS_dom"/>
</dbReference>
<keyword evidence="4 7" id="KW-1133">Transmembrane helix</keyword>
<evidence type="ECO:0000256" key="3">
    <source>
        <dbReference type="ARBA" id="ARBA00022692"/>
    </source>
</evidence>
<dbReference type="FunFam" id="1.20.1250.20:FF:000057">
    <property type="entry name" value="MFS general substrate transporter"/>
    <property type="match status" value="1"/>
</dbReference>
<feature type="transmembrane region" description="Helical" evidence="7">
    <location>
        <begin position="453"/>
        <end position="476"/>
    </location>
</feature>
<feature type="region of interest" description="Disordered" evidence="6">
    <location>
        <begin position="1"/>
        <end position="25"/>
    </location>
</feature>
<feature type="transmembrane region" description="Helical" evidence="7">
    <location>
        <begin position="361"/>
        <end position="384"/>
    </location>
</feature>
<feature type="transmembrane region" description="Helical" evidence="7">
    <location>
        <begin position="185"/>
        <end position="206"/>
    </location>
</feature>
<feature type="transmembrane region" description="Helical" evidence="7">
    <location>
        <begin position="336"/>
        <end position="354"/>
    </location>
</feature>
<keyword evidence="10" id="KW-1185">Reference proteome</keyword>
<feature type="transmembrane region" description="Helical" evidence="7">
    <location>
        <begin position="96"/>
        <end position="118"/>
    </location>
</feature>
<evidence type="ECO:0000313" key="9">
    <source>
        <dbReference type="EMBL" id="KAK4207414.1"/>
    </source>
</evidence>
<evidence type="ECO:0000256" key="1">
    <source>
        <dbReference type="ARBA" id="ARBA00004141"/>
    </source>
</evidence>
<dbReference type="SUPFAM" id="SSF103473">
    <property type="entry name" value="MFS general substrate transporter"/>
    <property type="match status" value="1"/>
</dbReference>
<protein>
    <submittedName>
        <fullName evidence="9">Major facilitator superfamily domain-containing protein</fullName>
    </submittedName>
</protein>
<evidence type="ECO:0000256" key="7">
    <source>
        <dbReference type="SAM" id="Phobius"/>
    </source>
</evidence>
<dbReference type="PANTHER" id="PTHR43791">
    <property type="entry name" value="PERMEASE-RELATED"/>
    <property type="match status" value="1"/>
</dbReference>
<keyword evidence="5 7" id="KW-0472">Membrane</keyword>
<evidence type="ECO:0000256" key="6">
    <source>
        <dbReference type="SAM" id="MobiDB-lite"/>
    </source>
</evidence>
<gene>
    <name evidence="9" type="ORF">QBC37DRAFT_455670</name>
</gene>
<name>A0AAN7B224_9PEZI</name>
<dbReference type="Gene3D" id="1.20.1250.20">
    <property type="entry name" value="MFS general substrate transporter like domains"/>
    <property type="match status" value="1"/>
</dbReference>
<dbReference type="GO" id="GO:0022857">
    <property type="term" value="F:transmembrane transporter activity"/>
    <property type="evidence" value="ECO:0007669"/>
    <property type="project" value="InterPro"/>
</dbReference>
<evidence type="ECO:0000256" key="2">
    <source>
        <dbReference type="ARBA" id="ARBA00022448"/>
    </source>
</evidence>
<dbReference type="GO" id="GO:0016020">
    <property type="term" value="C:membrane"/>
    <property type="evidence" value="ECO:0007669"/>
    <property type="project" value="UniProtKB-SubCell"/>
</dbReference>
<dbReference type="InterPro" id="IPR011701">
    <property type="entry name" value="MFS"/>
</dbReference>
<dbReference type="Pfam" id="PF07690">
    <property type="entry name" value="MFS_1"/>
    <property type="match status" value="1"/>
</dbReference>
<feature type="transmembrane region" description="Helical" evidence="7">
    <location>
        <begin position="296"/>
        <end position="316"/>
    </location>
</feature>
<organism evidence="9 10">
    <name type="scientific">Rhypophila decipiens</name>
    <dbReference type="NCBI Taxonomy" id="261697"/>
    <lineage>
        <taxon>Eukaryota</taxon>
        <taxon>Fungi</taxon>
        <taxon>Dikarya</taxon>
        <taxon>Ascomycota</taxon>
        <taxon>Pezizomycotina</taxon>
        <taxon>Sordariomycetes</taxon>
        <taxon>Sordariomycetidae</taxon>
        <taxon>Sordariales</taxon>
        <taxon>Naviculisporaceae</taxon>
        <taxon>Rhypophila</taxon>
    </lineage>
</organism>
<comment type="subcellular location">
    <subcellularLocation>
        <location evidence="1">Membrane</location>
        <topology evidence="1">Multi-pass membrane protein</topology>
    </subcellularLocation>
</comment>
<dbReference type="Proteomes" id="UP001301769">
    <property type="component" value="Unassembled WGS sequence"/>
</dbReference>
<feature type="transmembrane region" description="Helical" evidence="7">
    <location>
        <begin position="125"/>
        <end position="144"/>
    </location>
</feature>
<keyword evidence="2" id="KW-0813">Transport</keyword>
<feature type="transmembrane region" description="Helical" evidence="7">
    <location>
        <begin position="390"/>
        <end position="410"/>
    </location>
</feature>
<evidence type="ECO:0000313" key="10">
    <source>
        <dbReference type="Proteomes" id="UP001301769"/>
    </source>
</evidence>
<reference evidence="9" key="1">
    <citation type="journal article" date="2023" name="Mol. Phylogenet. Evol.">
        <title>Genome-scale phylogeny and comparative genomics of the fungal order Sordariales.</title>
        <authorList>
            <person name="Hensen N."/>
            <person name="Bonometti L."/>
            <person name="Westerberg I."/>
            <person name="Brannstrom I.O."/>
            <person name="Guillou S."/>
            <person name="Cros-Aarteil S."/>
            <person name="Calhoun S."/>
            <person name="Haridas S."/>
            <person name="Kuo A."/>
            <person name="Mondo S."/>
            <person name="Pangilinan J."/>
            <person name="Riley R."/>
            <person name="LaButti K."/>
            <person name="Andreopoulos B."/>
            <person name="Lipzen A."/>
            <person name="Chen C."/>
            <person name="Yan M."/>
            <person name="Daum C."/>
            <person name="Ng V."/>
            <person name="Clum A."/>
            <person name="Steindorff A."/>
            <person name="Ohm R.A."/>
            <person name="Martin F."/>
            <person name="Silar P."/>
            <person name="Natvig D.O."/>
            <person name="Lalanne C."/>
            <person name="Gautier V."/>
            <person name="Ament-Velasquez S.L."/>
            <person name="Kruys A."/>
            <person name="Hutchinson M.I."/>
            <person name="Powell A.J."/>
            <person name="Barry K."/>
            <person name="Miller A.N."/>
            <person name="Grigoriev I.V."/>
            <person name="Debuchy R."/>
            <person name="Gladieux P."/>
            <person name="Hiltunen Thoren M."/>
            <person name="Johannesson H."/>
        </authorList>
    </citation>
    <scope>NUCLEOTIDE SEQUENCE</scope>
    <source>
        <strain evidence="9">PSN293</strain>
    </source>
</reference>